<organism evidence="2 3">
    <name type="scientific">Flavobacterium cucumis</name>
    <dbReference type="NCBI Taxonomy" id="416016"/>
    <lineage>
        <taxon>Bacteria</taxon>
        <taxon>Pseudomonadati</taxon>
        <taxon>Bacteroidota</taxon>
        <taxon>Flavobacteriia</taxon>
        <taxon>Flavobacteriales</taxon>
        <taxon>Flavobacteriaceae</taxon>
        <taxon>Flavobacterium</taxon>
    </lineage>
</organism>
<evidence type="ECO:0000313" key="3">
    <source>
        <dbReference type="Proteomes" id="UP000184611"/>
    </source>
</evidence>
<evidence type="ECO:0000313" key="2">
    <source>
        <dbReference type="EMBL" id="SHO72881.1"/>
    </source>
</evidence>
<keyword evidence="1" id="KW-0175">Coiled coil</keyword>
<evidence type="ECO:0000256" key="1">
    <source>
        <dbReference type="SAM" id="Coils"/>
    </source>
</evidence>
<protein>
    <submittedName>
        <fullName evidence="2">Uncharacterized protein</fullName>
    </submittedName>
</protein>
<reference evidence="3" key="1">
    <citation type="submission" date="2016-12" db="EMBL/GenBank/DDBJ databases">
        <authorList>
            <person name="Varghese N."/>
            <person name="Submissions S."/>
        </authorList>
    </citation>
    <scope>NUCLEOTIDE SEQUENCE [LARGE SCALE GENOMIC DNA]</scope>
    <source>
        <strain evidence="3">DSM 18830</strain>
    </source>
</reference>
<feature type="coiled-coil region" evidence="1">
    <location>
        <begin position="134"/>
        <end position="161"/>
    </location>
</feature>
<keyword evidence="3" id="KW-1185">Reference proteome</keyword>
<dbReference type="STRING" id="416016.SAMN05443547_1225"/>
<dbReference type="AlphaFoldDB" id="A0A1M7ZVH4"/>
<dbReference type="RefSeq" id="WP_143165232.1">
    <property type="nucleotide sequence ID" value="NZ_CBCSEA010000015.1"/>
</dbReference>
<accession>A0A1M7ZVH4</accession>
<proteinExistence type="predicted"/>
<dbReference type="OrthoDB" id="1365975at2"/>
<dbReference type="Proteomes" id="UP000184611">
    <property type="component" value="Unassembled WGS sequence"/>
</dbReference>
<gene>
    <name evidence="2" type="ORF">SAMN05443547_1225</name>
</gene>
<name>A0A1M7ZVH4_9FLAO</name>
<dbReference type="EMBL" id="FRYK01000002">
    <property type="protein sequence ID" value="SHO72881.1"/>
    <property type="molecule type" value="Genomic_DNA"/>
</dbReference>
<sequence>MRQEFLNIVNQLKNNQYYAISIVDDSTMNKVLTTTLGSSLVQKYGSVENYFEHLKNSGITSFSVQEYKKNGSGWKNTGSVIRNLTFQDKNTAVNSVPTPTPAPFSPLSSGLNGQQVVGLGFYEAANLMADSKESARLAEENKYLKEKNERLEKDIFDLKEEKLKREYDTAGKDSQNNMILGVIQALPQLGSIFGGGGSSSGLNAPVQTNQHNITQIKAEFIQYLSNPSISDALIEALYEVATKIATTEGFYEKLENLLNPQPTE</sequence>